<dbReference type="GO" id="GO:0005737">
    <property type="term" value="C:cytoplasm"/>
    <property type="evidence" value="ECO:0007669"/>
    <property type="project" value="TreeGrafter"/>
</dbReference>
<keyword evidence="6" id="KW-0812">Transmembrane</keyword>
<dbReference type="Gene3D" id="3.60.10.10">
    <property type="entry name" value="Endonuclease/exonuclease/phosphatase"/>
    <property type="match status" value="2"/>
</dbReference>
<dbReference type="RefSeq" id="XP_029321641.1">
    <property type="nucleotide sequence ID" value="XM_029465781.1"/>
</dbReference>
<evidence type="ECO:0000259" key="7">
    <source>
        <dbReference type="PROSITE" id="PS50275"/>
    </source>
</evidence>
<reference evidence="8 9" key="1">
    <citation type="submission" date="2018-06" db="EMBL/GenBank/DDBJ databases">
        <title>Population genomics shows no distinction between pathogenic Candida krusei and environmental Pichia kudriavzevii: One species, four names.</title>
        <authorList>
            <person name="Douglass A.P."/>
            <person name="Offei B."/>
            <person name="Braun-Galleani S."/>
            <person name="Coughlan A.Y."/>
            <person name="Martos A."/>
            <person name="Ortiz-Merino R.A."/>
            <person name="Byrne K.P."/>
            <person name="Wolfe K.H."/>
        </authorList>
    </citation>
    <scope>NUCLEOTIDE SEQUENCE [LARGE SCALE GENOMIC DNA]</scope>
    <source>
        <strain evidence="8 9">CBS573</strain>
    </source>
</reference>
<sequence length="1250" mass="142194">MPWCSKENLSVVVNIFLQHYEVIKKNLLLIKLLFLALWFINAYIKPSSFSDVRFLFSLENSSQHLGEVTQISMDVYFNDQSHTMVIVSNNYALVLIDNMNFENYPAISSSSQSSSNIPKCIIEFIPKEAVPLQSFRKIQSGVHGCLGLVCLKNVMYVGFISGRRKLGPIIPDVYVNQLISTVFINFQGEVSSLYSQSAHGQLTLYQSDEGYENTEASPLTSRITSIMKLLQTGTFYYSNDTDLAVKAQDWGIVNKKGYTYTTINNLIDDYAGRFVWNSNLINELSIFRRRLSNEEQIAFDEGRFCTTLIRGYVDRQNFGENGDKWMTIISRQDSRKEGHIFGPSCMDDDGNVSNFAETEVMVYTGEYLVSFIILKGNVPLFWKLDSHLISTKIEFPRSLDGTKHAFNRFFETLCLEYNMIYVLDALSTKGSQPELSSRFMSAITELQHERKDLLVTYKKLEHIGSLSSRLKGKNEYLGLLLQDTHIHEALDDYSAFRFSLLDWNVTDTQSGVFLISTLDSNERSNVIECKISEMILEKMFGSGFNAEILLKHNALWEANGNALRKLSDSYNNSIKTKNKTGGIMGKMAEQGLKYAGHGKKYVSNAGNSHLSSSSGNKMGKQDQFDKLLGRKSKEIQVELIDPIHDYVLHGLAERRKEFTSFKDLRIYALTYNINGVLYNGDLTDLVFPEKETYDEYDLIAIALEEVIELSPKKTLTIDMRTRTFWEKRFKETLNSQKNGKDYTLLRGEQLGGVLLLIYASTSTIDNIKNVETSVKKTGFKGISANKGGVAITFTFSTHSRLCFVASHLAAGQSNSKERHHDYKTLANGLTFKKCRSIRDADILIWMGDLNYRVSLPNSTVRKLLGYQAPSFPMKNRSSESISSYESYYSSLEEEEDDKEEEDESFIGDITAGLLGHDKLVQSEETKMEAENEARLKDEIFERERDANMINKELENNSSSGCHIIVDNSENSSLHNSTSNTIKESDTSQVHDVSTIDNNGILRPPARLPVAFSRSEEKVNMLTPQLTVTEANEEEEGKEGKAITQLLEFDQLNFQMANGQSFPFFDEMEIKFKPTYKYDKGTDTFDSSEKQRVPSWTDRILSFTKNKRVTTLEQLRYNSIPQYVFSDHKPVYAIFSTRLEIVDEVIKSKVEKELYDITKQKFYANDKNGSVLSPSFINSLYAESKYSTTKQGLPPPSTKALRWWINNSDSSNTAKVKINFSELDSGEYLINPNLPKNPFLITDEEWFIKAD</sequence>
<name>A0A2U9R4B6_PICKU</name>
<dbReference type="InterPro" id="IPR036691">
    <property type="entry name" value="Endo/exonu/phosph_ase_sf"/>
</dbReference>
<feature type="domain" description="SAC" evidence="7">
    <location>
        <begin position="226"/>
        <end position="569"/>
    </location>
</feature>
<dbReference type="OrthoDB" id="405996at2759"/>
<dbReference type="GO" id="GO:0043813">
    <property type="term" value="F:phosphatidylinositol-3,5-bisphosphate 5-phosphatase activity"/>
    <property type="evidence" value="ECO:0007669"/>
    <property type="project" value="TreeGrafter"/>
</dbReference>
<accession>A0A2U9R4B6</accession>
<evidence type="ECO:0000313" key="9">
    <source>
        <dbReference type="Proteomes" id="UP000249293"/>
    </source>
</evidence>
<dbReference type="VEuPathDB" id="FungiDB:C5L36_0C01100"/>
<evidence type="ECO:0000256" key="3">
    <source>
        <dbReference type="ARBA" id="ARBA00013044"/>
    </source>
</evidence>
<keyword evidence="9" id="KW-1185">Reference proteome</keyword>
<dbReference type="GeneID" id="40383959"/>
<dbReference type="InterPro" id="IPR000300">
    <property type="entry name" value="IPPc"/>
</dbReference>
<evidence type="ECO:0000256" key="5">
    <source>
        <dbReference type="SAM" id="MobiDB-lite"/>
    </source>
</evidence>
<evidence type="ECO:0000256" key="4">
    <source>
        <dbReference type="ARBA" id="ARBA00022801"/>
    </source>
</evidence>
<evidence type="ECO:0000313" key="8">
    <source>
        <dbReference type="EMBL" id="AWU76164.1"/>
    </source>
</evidence>
<dbReference type="EMBL" id="CP028775">
    <property type="protein sequence ID" value="AWU76164.1"/>
    <property type="molecule type" value="Genomic_DNA"/>
</dbReference>
<dbReference type="GO" id="GO:0004439">
    <property type="term" value="F:phosphatidylinositol-4,5-bisphosphate 5-phosphatase activity"/>
    <property type="evidence" value="ECO:0007669"/>
    <property type="project" value="UniProtKB-EC"/>
</dbReference>
<dbReference type="InterPro" id="IPR002013">
    <property type="entry name" value="SAC_dom"/>
</dbReference>
<dbReference type="SUPFAM" id="SSF56219">
    <property type="entry name" value="DNase I-like"/>
    <property type="match status" value="1"/>
</dbReference>
<feature type="region of interest" description="Disordered" evidence="5">
    <location>
        <begin position="969"/>
        <end position="989"/>
    </location>
</feature>
<dbReference type="GO" id="GO:0016020">
    <property type="term" value="C:membrane"/>
    <property type="evidence" value="ECO:0007669"/>
    <property type="project" value="TreeGrafter"/>
</dbReference>
<organism evidence="8 9">
    <name type="scientific">Pichia kudriavzevii</name>
    <name type="common">Yeast</name>
    <name type="synonym">Issatchenkia orientalis</name>
    <dbReference type="NCBI Taxonomy" id="4909"/>
    <lineage>
        <taxon>Eukaryota</taxon>
        <taxon>Fungi</taxon>
        <taxon>Dikarya</taxon>
        <taxon>Ascomycota</taxon>
        <taxon>Saccharomycotina</taxon>
        <taxon>Pichiomycetes</taxon>
        <taxon>Pichiales</taxon>
        <taxon>Pichiaceae</taxon>
        <taxon>Pichia</taxon>
    </lineage>
</organism>
<evidence type="ECO:0000256" key="1">
    <source>
        <dbReference type="ARBA" id="ARBA00008943"/>
    </source>
</evidence>
<dbReference type="SMART" id="SM00128">
    <property type="entry name" value="IPPc"/>
    <property type="match status" value="1"/>
</dbReference>
<proteinExistence type="inferred from homology"/>
<keyword evidence="4" id="KW-0378">Hydrolase</keyword>
<comment type="similarity">
    <text evidence="2">In the central section; belongs to the inositol 1,4,5-trisphosphate 5-phosphatase family.</text>
</comment>
<dbReference type="PANTHER" id="PTHR11200">
    <property type="entry name" value="INOSITOL 5-PHOSPHATASE"/>
    <property type="match status" value="1"/>
</dbReference>
<dbReference type="PROSITE" id="PS50275">
    <property type="entry name" value="SAC"/>
    <property type="match status" value="1"/>
</dbReference>
<dbReference type="KEGG" id="pkz:C5L36_0C01100"/>
<dbReference type="EC" id="3.1.3.36" evidence="3"/>
<dbReference type="PANTHER" id="PTHR11200:SF269">
    <property type="entry name" value="PHOSPHATIDYLINOSITOL 4,5-BISPHOSPHATE 5-PHOSPHATASE INP51"/>
    <property type="match status" value="1"/>
</dbReference>
<protein>
    <recommendedName>
        <fullName evidence="3">phosphoinositide 5-phosphatase</fullName>
        <ecNumber evidence="3">3.1.3.36</ecNumber>
    </recommendedName>
</protein>
<gene>
    <name evidence="8" type="ORF">C5L36_0C01100</name>
</gene>
<dbReference type="Pfam" id="PF02383">
    <property type="entry name" value="Syja_N"/>
    <property type="match status" value="1"/>
</dbReference>
<dbReference type="Pfam" id="PF22669">
    <property type="entry name" value="Exo_endo_phos2"/>
    <property type="match status" value="2"/>
</dbReference>
<keyword evidence="6" id="KW-1133">Transmembrane helix</keyword>
<evidence type="ECO:0000256" key="6">
    <source>
        <dbReference type="SAM" id="Phobius"/>
    </source>
</evidence>
<dbReference type="InterPro" id="IPR046985">
    <property type="entry name" value="IP5"/>
</dbReference>
<feature type="transmembrane region" description="Helical" evidence="6">
    <location>
        <begin position="27"/>
        <end position="44"/>
    </location>
</feature>
<dbReference type="AlphaFoldDB" id="A0A2U9R4B6"/>
<dbReference type="STRING" id="4909.A0A2U9R4B6"/>
<dbReference type="GO" id="GO:0046856">
    <property type="term" value="P:phosphatidylinositol dephosphorylation"/>
    <property type="evidence" value="ECO:0007669"/>
    <property type="project" value="InterPro"/>
</dbReference>
<dbReference type="Proteomes" id="UP000249293">
    <property type="component" value="Chromosome 3"/>
</dbReference>
<evidence type="ECO:0000256" key="2">
    <source>
        <dbReference type="ARBA" id="ARBA00009678"/>
    </source>
</evidence>
<comment type="similarity">
    <text evidence="1">Belongs to the synaptojanin family.</text>
</comment>
<keyword evidence="6" id="KW-0472">Membrane</keyword>